<feature type="region of interest" description="Disordered" evidence="2">
    <location>
        <begin position="331"/>
        <end position="384"/>
    </location>
</feature>
<dbReference type="GO" id="GO:0005813">
    <property type="term" value="C:centrosome"/>
    <property type="evidence" value="ECO:0007669"/>
    <property type="project" value="TreeGrafter"/>
</dbReference>
<feature type="coiled-coil region" evidence="1">
    <location>
        <begin position="460"/>
        <end position="487"/>
    </location>
</feature>
<protein>
    <submittedName>
        <fullName evidence="3">Centlein</fullName>
    </submittedName>
</protein>
<organism evidence="3 4">
    <name type="scientific">Paramormyrops kingsleyae</name>
    <dbReference type="NCBI Taxonomy" id="1676925"/>
    <lineage>
        <taxon>Eukaryota</taxon>
        <taxon>Metazoa</taxon>
        <taxon>Chordata</taxon>
        <taxon>Craniata</taxon>
        <taxon>Vertebrata</taxon>
        <taxon>Euteleostomi</taxon>
        <taxon>Actinopterygii</taxon>
        <taxon>Neopterygii</taxon>
        <taxon>Teleostei</taxon>
        <taxon>Osteoglossocephala</taxon>
        <taxon>Osteoglossomorpha</taxon>
        <taxon>Osteoglossiformes</taxon>
        <taxon>Mormyridae</taxon>
        <taxon>Paramormyrops</taxon>
    </lineage>
</organism>
<accession>A0A3B3ST39</accession>
<dbReference type="InterPro" id="IPR038810">
    <property type="entry name" value="CNTLN"/>
</dbReference>
<dbReference type="STRING" id="1676925.ENSPKIP00000033483"/>
<dbReference type="PANTHER" id="PTHR18957:SF0">
    <property type="entry name" value="CENTLEIN"/>
    <property type="match status" value="1"/>
</dbReference>
<evidence type="ECO:0000313" key="3">
    <source>
        <dbReference type="Ensembl" id="ENSPKIP00000033483.1"/>
    </source>
</evidence>
<dbReference type="GeneTree" id="ENSGT00440000034932"/>
<feature type="compositionally biased region" description="Polar residues" evidence="2">
    <location>
        <begin position="369"/>
        <end position="378"/>
    </location>
</feature>
<dbReference type="AlphaFoldDB" id="A0A3B3ST39"/>
<feature type="coiled-coil region" evidence="1">
    <location>
        <begin position="533"/>
        <end position="609"/>
    </location>
</feature>
<dbReference type="Proteomes" id="UP000261540">
    <property type="component" value="Unplaced"/>
</dbReference>
<dbReference type="GO" id="GO:0005814">
    <property type="term" value="C:centriole"/>
    <property type="evidence" value="ECO:0007669"/>
    <property type="project" value="TreeGrafter"/>
</dbReference>
<evidence type="ECO:0000256" key="2">
    <source>
        <dbReference type="SAM" id="MobiDB-lite"/>
    </source>
</evidence>
<reference evidence="3" key="2">
    <citation type="submission" date="2025-09" db="UniProtKB">
        <authorList>
            <consortium name="Ensembl"/>
        </authorList>
    </citation>
    <scope>IDENTIFICATION</scope>
</reference>
<keyword evidence="4" id="KW-1185">Reference proteome</keyword>
<sequence length="1187" mass="135253">MAAQDSSRVFLLEEEIRSLTEELVQCQADKDFVWSLWKRLQVANPELTEAVSLVVEREKQKAEMKDQKVLRILQVKDAKIQQLEEQASRQQRMIDDIAQRKVSADQELGEIRRKLGEATRELKELKEEREKGDEEQRRNTHCSELSADLDRLRQKAAQREEEKSSVESRVQSLEHDLSEAKLQAADARSRCAELAARLSVRDGDLEERDRRLLQLGRELQEVQELYRQSEAHATEQAQLITQLEGLHRDAQRLLRSQEEAHATDSAAQRKLYAELSSCFEALKASEAQLRQSHASSAAQLRRREQAIRQLQARLSAASGGPTRQTNSQLLQELPKDPPAPSNPMSSASPNRNQDTRPLPQRREDAPVQHSRSLSPASQHSERRVSLECRMQELEELLRLKTEENKELRRAHGKRQQRLRLVKERLREAEEDSQGWSPRRTQRPDPQQLRQEDSDAVWKELAFFRHQNQRLLAEKAELEETLDLLRVQSAADRTSLQELRLRLHQAHQEGDGQVTGFEDNAASTPFGNSTENVVEHSLKKVEQLERKLETLEREAARLGEANRELEEANWELKEAKRELEEAKRELEEAKRGLEEAKRGLQESLAHARTQGAARLEAAQAHSLAERQLLGARVRQLEEELGASRGREGQAWRERGRARQQLLGLRRELAVLRVALARRGRAGAAWPRGDPVPLAPTEGESKDGWEDTSADSDTEEKYSDSLDSTQPPPRQRKHPSYTYSSTEGPDRNQTGKRAGGEAPQRKSRRARGQAGSSGPALRRRVLSLQQQVAALLAGRRAAQKSARELREANEKMASQLQSHTQRAQVGKQAVQKLTADLAALEQQKASLEQAMQQSRQLQPPGPVEKNLDAEVKQLQMRLKSSCSEVAKLGSANRALRAELQEKEERTKELQEKILHLERDVSMKKQLVEDLRTRMKILQDSERSRKEAVEDLERRVKTLSDEAANRKAFVDSLKRRLSVTTKEKSEHELSNQKLRTDLDRKERRAEALQAQLAERERALAELEEAAESHMRGLAKQSTEALEGLQRELGLAHAQLEQLCIFVKMLASEIQKDVQDVKSQLREAKRRKRRMRKGLRASRPALIRARSIAANILNVSGADLEDILDTDEEDTDEVRRDMKREQDWLEHITKILQHQIPSAAPLMDAVLAKMKEQKVLTEELASLKEGVSGSA</sequence>
<feature type="coiled-coil region" evidence="1">
    <location>
        <begin position="883"/>
        <end position="1036"/>
    </location>
</feature>
<keyword evidence="1" id="KW-0175">Coiled coil</keyword>
<evidence type="ECO:0000256" key="1">
    <source>
        <dbReference type="SAM" id="Coils"/>
    </source>
</evidence>
<dbReference type="GO" id="GO:0010457">
    <property type="term" value="P:centriole-centriole cohesion"/>
    <property type="evidence" value="ECO:0007669"/>
    <property type="project" value="TreeGrafter"/>
</dbReference>
<feature type="region of interest" description="Disordered" evidence="2">
    <location>
        <begin position="678"/>
        <end position="776"/>
    </location>
</feature>
<dbReference type="Ensembl" id="ENSPKIT00000014373.1">
    <property type="protein sequence ID" value="ENSPKIP00000033483.1"/>
    <property type="gene ID" value="ENSPKIG00000013170.1"/>
</dbReference>
<reference evidence="3" key="1">
    <citation type="submission" date="2025-08" db="UniProtKB">
        <authorList>
            <consortium name="Ensembl"/>
        </authorList>
    </citation>
    <scope>IDENTIFICATION</scope>
</reference>
<feature type="coiled-coil region" evidence="1">
    <location>
        <begin position="73"/>
        <end position="260"/>
    </location>
</feature>
<feature type="coiled-coil region" evidence="1">
    <location>
        <begin position="793"/>
        <end position="855"/>
    </location>
</feature>
<feature type="coiled-coil region" evidence="1">
    <location>
        <begin position="1063"/>
        <end position="1090"/>
    </location>
</feature>
<feature type="region of interest" description="Disordered" evidence="2">
    <location>
        <begin position="425"/>
        <end position="451"/>
    </location>
</feature>
<evidence type="ECO:0000313" key="4">
    <source>
        <dbReference type="Proteomes" id="UP000261540"/>
    </source>
</evidence>
<proteinExistence type="predicted"/>
<dbReference type="PANTHER" id="PTHR18957">
    <property type="entry name" value="CENTLEIN"/>
    <property type="match status" value="1"/>
</dbReference>
<name>A0A3B3ST39_9TELE</name>